<organism evidence="1 2">
    <name type="scientific">Suillus subaureus</name>
    <dbReference type="NCBI Taxonomy" id="48587"/>
    <lineage>
        <taxon>Eukaryota</taxon>
        <taxon>Fungi</taxon>
        <taxon>Dikarya</taxon>
        <taxon>Basidiomycota</taxon>
        <taxon>Agaricomycotina</taxon>
        <taxon>Agaricomycetes</taxon>
        <taxon>Agaricomycetidae</taxon>
        <taxon>Boletales</taxon>
        <taxon>Suillineae</taxon>
        <taxon>Suillaceae</taxon>
        <taxon>Suillus</taxon>
    </lineage>
</organism>
<dbReference type="AlphaFoldDB" id="A0A9P7EI02"/>
<dbReference type="Proteomes" id="UP000807769">
    <property type="component" value="Unassembled WGS sequence"/>
</dbReference>
<accession>A0A9P7EI02</accession>
<evidence type="ECO:0000313" key="1">
    <source>
        <dbReference type="EMBL" id="KAG1822526.1"/>
    </source>
</evidence>
<protein>
    <submittedName>
        <fullName evidence="1">Uncharacterized protein</fullName>
    </submittedName>
</protein>
<reference evidence="1" key="1">
    <citation type="journal article" date="2020" name="New Phytol.">
        <title>Comparative genomics reveals dynamic genome evolution in host specialist ectomycorrhizal fungi.</title>
        <authorList>
            <person name="Lofgren L.A."/>
            <person name="Nguyen N.H."/>
            <person name="Vilgalys R."/>
            <person name="Ruytinx J."/>
            <person name="Liao H.L."/>
            <person name="Branco S."/>
            <person name="Kuo A."/>
            <person name="LaButti K."/>
            <person name="Lipzen A."/>
            <person name="Andreopoulos W."/>
            <person name="Pangilinan J."/>
            <person name="Riley R."/>
            <person name="Hundley H."/>
            <person name="Na H."/>
            <person name="Barry K."/>
            <person name="Grigoriev I.V."/>
            <person name="Stajich J.E."/>
            <person name="Kennedy P.G."/>
        </authorList>
    </citation>
    <scope>NUCLEOTIDE SEQUENCE</scope>
    <source>
        <strain evidence="1">MN1</strain>
    </source>
</reference>
<name>A0A9P7EI02_9AGAM</name>
<gene>
    <name evidence="1" type="ORF">BJ212DRAFT_1328570</name>
</gene>
<dbReference type="OrthoDB" id="3141012at2759"/>
<comment type="caution">
    <text evidence="1">The sequence shown here is derived from an EMBL/GenBank/DDBJ whole genome shotgun (WGS) entry which is preliminary data.</text>
</comment>
<keyword evidence="2" id="KW-1185">Reference proteome</keyword>
<sequence>MRHLRNGLNENALQLGLNTISNAYIDDDDDGHAKITLTPSRSLSHTSRPHAILVELDLCYIWKTAGNREGSINLLSDASPFADNLYLPFELLLKRVTEQLFNQLVGRYPLIFGTWCRRLDMESEYFSSVAQSVLEIMGRSPNPHFIARCKRLIKTARARHQSVLRTSVAALSLCFASRDSEDSDEGEQISAPNLTPEAVLCESLEQIFRAGVPQTRFKSQVITARSTLLTSSAGDDDRLIEDDAIINNTQIDCPLAWPNLLDIRMDNSVPAIDIQQTVPNDMDDLLEDWPEEALPWSTFSGAWTTHSDDSLIEGLGSSSQLRSTTPPLAWSYLTESEDDSFALDLEPDHEQEDAIMEDADFERVVFHPSLSSHGTKLTFLGRQEQPGGVEEFDVLVDEEWNCEDELLFDLADVFDDSGGVGVEDETVKSNTADQEYGFDTHFGVDGQVVQGSTDDCFTDVWDL</sequence>
<proteinExistence type="predicted"/>
<dbReference type="RefSeq" id="XP_041196932.1">
    <property type="nucleotide sequence ID" value="XM_041334664.1"/>
</dbReference>
<dbReference type="GeneID" id="64628681"/>
<dbReference type="EMBL" id="JABBWG010000005">
    <property type="protein sequence ID" value="KAG1822526.1"/>
    <property type="molecule type" value="Genomic_DNA"/>
</dbReference>
<evidence type="ECO:0000313" key="2">
    <source>
        <dbReference type="Proteomes" id="UP000807769"/>
    </source>
</evidence>